<reference evidence="9 10" key="1">
    <citation type="submission" date="2024-04" db="EMBL/GenBank/DDBJ databases">
        <title>The reference genome of an endangered Asteraceae, Deinandra increscens subsp. villosa, native to the Central Coast of California.</title>
        <authorList>
            <person name="Guilliams M."/>
            <person name="Hasenstab-Lehman K."/>
            <person name="Meyer R."/>
            <person name="Mcevoy S."/>
        </authorList>
    </citation>
    <scope>NUCLEOTIDE SEQUENCE [LARGE SCALE GENOMIC DNA]</scope>
    <source>
        <tissue evidence="9">Leaf</tissue>
    </source>
</reference>
<protein>
    <submittedName>
        <fullName evidence="9">Uncharacterized protein</fullName>
    </submittedName>
</protein>
<comment type="caution">
    <text evidence="9">The sequence shown here is derived from an EMBL/GenBank/DDBJ whole genome shotgun (WGS) entry which is preliminary data.</text>
</comment>
<comment type="similarity">
    <text evidence="6">Belongs to the DESIGUAL family.</text>
</comment>
<dbReference type="GO" id="GO:0012505">
    <property type="term" value="C:endomembrane system"/>
    <property type="evidence" value="ECO:0007669"/>
    <property type="project" value="UniProtKB-SubCell"/>
</dbReference>
<feature type="region of interest" description="Disordered" evidence="7">
    <location>
        <begin position="151"/>
        <end position="185"/>
    </location>
</feature>
<feature type="transmembrane region" description="Helical" evidence="8">
    <location>
        <begin position="40"/>
        <end position="64"/>
    </location>
</feature>
<organism evidence="9 10">
    <name type="scientific">Deinandra increscens subsp. villosa</name>
    <dbReference type="NCBI Taxonomy" id="3103831"/>
    <lineage>
        <taxon>Eukaryota</taxon>
        <taxon>Viridiplantae</taxon>
        <taxon>Streptophyta</taxon>
        <taxon>Embryophyta</taxon>
        <taxon>Tracheophyta</taxon>
        <taxon>Spermatophyta</taxon>
        <taxon>Magnoliopsida</taxon>
        <taxon>eudicotyledons</taxon>
        <taxon>Gunneridae</taxon>
        <taxon>Pentapetalae</taxon>
        <taxon>asterids</taxon>
        <taxon>campanulids</taxon>
        <taxon>Asterales</taxon>
        <taxon>Asteraceae</taxon>
        <taxon>Asteroideae</taxon>
        <taxon>Heliantheae alliance</taxon>
        <taxon>Madieae</taxon>
        <taxon>Madiinae</taxon>
        <taxon>Deinandra</taxon>
    </lineage>
</organism>
<feature type="compositionally biased region" description="Pro residues" evidence="7">
    <location>
        <begin position="175"/>
        <end position="185"/>
    </location>
</feature>
<keyword evidence="3" id="KW-0732">Signal</keyword>
<evidence type="ECO:0000256" key="1">
    <source>
        <dbReference type="ARBA" id="ARBA00004127"/>
    </source>
</evidence>
<evidence type="ECO:0000256" key="4">
    <source>
        <dbReference type="ARBA" id="ARBA00022989"/>
    </source>
</evidence>
<evidence type="ECO:0000256" key="6">
    <source>
        <dbReference type="ARBA" id="ARBA00029467"/>
    </source>
</evidence>
<evidence type="ECO:0000256" key="5">
    <source>
        <dbReference type="ARBA" id="ARBA00023136"/>
    </source>
</evidence>
<sequence length="185" mass="19240">MVVAVLGIISAAVGFAAEVTRVKRHDVRIVEYSCVYPSSPAVALGFISAGFAIITQVVISFTIGACCSCCKNDPNSTPISKLMSVFSRVATVIGVVLLLAASRLNTSAGGEVDTYNYTKCYVVKPGIFATGATLALLSVVFGIAAYVTVSPPSSKATTDPPAIANNDPEDNIHVPNPPQNYAPNE</sequence>
<comment type="subcellular location">
    <subcellularLocation>
        <location evidence="1">Endomembrane system</location>
        <topology evidence="1">Multi-pass membrane protein</topology>
    </subcellularLocation>
</comment>
<accession>A0AAP0DP07</accession>
<gene>
    <name evidence="9" type="ORF">SSX86_004989</name>
</gene>
<name>A0AAP0DP07_9ASTR</name>
<evidence type="ECO:0000256" key="7">
    <source>
        <dbReference type="SAM" id="MobiDB-lite"/>
    </source>
</evidence>
<evidence type="ECO:0000256" key="8">
    <source>
        <dbReference type="SAM" id="Phobius"/>
    </source>
</evidence>
<feature type="transmembrane region" description="Helical" evidence="8">
    <location>
        <begin position="85"/>
        <end position="106"/>
    </location>
</feature>
<dbReference type="InterPro" id="IPR009606">
    <property type="entry name" value="DEAL/Modifying_wall_lignin1/2"/>
</dbReference>
<keyword evidence="5 8" id="KW-0472">Membrane</keyword>
<evidence type="ECO:0000313" key="9">
    <source>
        <dbReference type="EMBL" id="KAK9076655.1"/>
    </source>
</evidence>
<keyword evidence="2 8" id="KW-0812">Transmembrane</keyword>
<proteinExistence type="inferred from homology"/>
<evidence type="ECO:0000256" key="2">
    <source>
        <dbReference type="ARBA" id="ARBA00022692"/>
    </source>
</evidence>
<dbReference type="InterPro" id="IPR052222">
    <property type="entry name" value="DESIGUAL"/>
</dbReference>
<keyword evidence="4 8" id="KW-1133">Transmembrane helix</keyword>
<keyword evidence="10" id="KW-1185">Reference proteome</keyword>
<feature type="transmembrane region" description="Helical" evidence="8">
    <location>
        <begin position="126"/>
        <end position="147"/>
    </location>
</feature>
<dbReference type="PANTHER" id="PTHR31769">
    <property type="entry name" value="OS07G0462200 PROTEIN-RELATED"/>
    <property type="match status" value="1"/>
</dbReference>
<evidence type="ECO:0000313" key="10">
    <source>
        <dbReference type="Proteomes" id="UP001408789"/>
    </source>
</evidence>
<dbReference type="Pfam" id="PF06749">
    <property type="entry name" value="DUF1218"/>
    <property type="match status" value="1"/>
</dbReference>
<dbReference type="EMBL" id="JBCNJP010000007">
    <property type="protein sequence ID" value="KAK9076655.1"/>
    <property type="molecule type" value="Genomic_DNA"/>
</dbReference>
<dbReference type="AlphaFoldDB" id="A0AAP0DP07"/>
<evidence type="ECO:0000256" key="3">
    <source>
        <dbReference type="ARBA" id="ARBA00022729"/>
    </source>
</evidence>
<dbReference type="Proteomes" id="UP001408789">
    <property type="component" value="Unassembled WGS sequence"/>
</dbReference>